<dbReference type="PANTHER" id="PTHR45629:SF7">
    <property type="entry name" value="DNA EXCISION REPAIR PROTEIN ERCC-6-RELATED"/>
    <property type="match status" value="1"/>
</dbReference>
<organism evidence="3 4">
    <name type="scientific">Rubus argutus</name>
    <name type="common">Southern blackberry</name>
    <dbReference type="NCBI Taxonomy" id="59490"/>
    <lineage>
        <taxon>Eukaryota</taxon>
        <taxon>Viridiplantae</taxon>
        <taxon>Streptophyta</taxon>
        <taxon>Embryophyta</taxon>
        <taxon>Tracheophyta</taxon>
        <taxon>Spermatophyta</taxon>
        <taxon>Magnoliopsida</taxon>
        <taxon>eudicotyledons</taxon>
        <taxon>Gunneridae</taxon>
        <taxon>Pentapetalae</taxon>
        <taxon>rosids</taxon>
        <taxon>fabids</taxon>
        <taxon>Rosales</taxon>
        <taxon>Rosaceae</taxon>
        <taxon>Rosoideae</taxon>
        <taxon>Rosoideae incertae sedis</taxon>
        <taxon>Rubus</taxon>
    </lineage>
</organism>
<keyword evidence="2" id="KW-0732">Signal</keyword>
<keyword evidence="4" id="KW-1185">Reference proteome</keyword>
<name>A0AAW1YNE3_RUBAR</name>
<gene>
    <name evidence="3" type="ORF">M0R45_005652</name>
</gene>
<feature type="coiled-coil region" evidence="1">
    <location>
        <begin position="156"/>
        <end position="217"/>
    </location>
</feature>
<dbReference type="InterPro" id="IPR050496">
    <property type="entry name" value="SNF2_RAD54_helicase_repair"/>
</dbReference>
<feature type="signal peptide" evidence="2">
    <location>
        <begin position="1"/>
        <end position="20"/>
    </location>
</feature>
<evidence type="ECO:0000256" key="2">
    <source>
        <dbReference type="SAM" id="SignalP"/>
    </source>
</evidence>
<evidence type="ECO:0000313" key="3">
    <source>
        <dbReference type="EMBL" id="KAK9950150.1"/>
    </source>
</evidence>
<reference evidence="3 4" key="1">
    <citation type="journal article" date="2023" name="G3 (Bethesda)">
        <title>A chromosome-length genome assembly and annotation of blackberry (Rubus argutus, cv. 'Hillquist').</title>
        <authorList>
            <person name="Bruna T."/>
            <person name="Aryal R."/>
            <person name="Dudchenko O."/>
            <person name="Sargent D.J."/>
            <person name="Mead D."/>
            <person name="Buti M."/>
            <person name="Cavallini A."/>
            <person name="Hytonen T."/>
            <person name="Andres J."/>
            <person name="Pham M."/>
            <person name="Weisz D."/>
            <person name="Mascagni F."/>
            <person name="Usai G."/>
            <person name="Natali L."/>
            <person name="Bassil N."/>
            <person name="Fernandez G.E."/>
            <person name="Lomsadze A."/>
            <person name="Armour M."/>
            <person name="Olukolu B."/>
            <person name="Poorten T."/>
            <person name="Britton C."/>
            <person name="Davik J."/>
            <person name="Ashrafi H."/>
            <person name="Aiden E.L."/>
            <person name="Borodovsky M."/>
            <person name="Worthington M."/>
        </authorList>
    </citation>
    <scope>NUCLEOTIDE SEQUENCE [LARGE SCALE GENOMIC DNA]</scope>
    <source>
        <strain evidence="3">PI 553951</strain>
    </source>
</reference>
<dbReference type="AlphaFoldDB" id="A0AAW1YNE3"/>
<dbReference type="EMBL" id="JBEDUW010000001">
    <property type="protein sequence ID" value="KAK9950150.1"/>
    <property type="molecule type" value="Genomic_DNA"/>
</dbReference>
<keyword evidence="1" id="KW-0175">Coiled coil</keyword>
<comment type="caution">
    <text evidence="3">The sequence shown here is derived from an EMBL/GenBank/DDBJ whole genome shotgun (WGS) entry which is preliminary data.</text>
</comment>
<dbReference type="PANTHER" id="PTHR45629">
    <property type="entry name" value="SNF2/RAD54 FAMILY MEMBER"/>
    <property type="match status" value="1"/>
</dbReference>
<feature type="chain" id="PRO_5044013639" evidence="2">
    <location>
        <begin position="21"/>
        <end position="224"/>
    </location>
</feature>
<proteinExistence type="predicted"/>
<evidence type="ECO:0000313" key="4">
    <source>
        <dbReference type="Proteomes" id="UP001457282"/>
    </source>
</evidence>
<accession>A0AAW1YNE3</accession>
<protein>
    <submittedName>
        <fullName evidence="3">Uncharacterized protein</fullName>
    </submittedName>
</protein>
<sequence length="224" mass="25893">MPFDPFFFAVLLWLIYKGGLFRTATEQKEQIRYFSQQDLRELFSLPNQGFDVSLTQKQLNEEHDHQHTMEESLQSHIEFLETQGIAGVSHHSLLFSKTAPPLPVVEGEQEEVERIRQTLLAQSSTSSSSLEWNVNGAEYAFKPKDVILNRKPSSPADAAKLTKSEIKENINRLSKTLANKALVSRLPDKGEKIERQIFELNTELRRFEKEVIDLDDKLRSFMEW</sequence>
<evidence type="ECO:0000256" key="1">
    <source>
        <dbReference type="SAM" id="Coils"/>
    </source>
</evidence>
<dbReference type="GO" id="GO:0015616">
    <property type="term" value="F:DNA translocase activity"/>
    <property type="evidence" value="ECO:0007669"/>
    <property type="project" value="TreeGrafter"/>
</dbReference>
<dbReference type="Proteomes" id="UP001457282">
    <property type="component" value="Unassembled WGS sequence"/>
</dbReference>